<sequence length="206" mass="23041">MKQRGLTLVEVLVALSIFSAVSAIGLAGFDLAARGSEQLADAEARIGELERLRGILRQDLALLEDRSVMEPDMTRPRPPLIGGRALSDMMPNEEEPLLALVRGGWTNPEARQPRSELQAVTYLLDGDRLIRRTRPFLDAVADTPYAEDVLLEGASELEITYRVLGRWSDEAGRTEEEERPTALRLRFTHPYFGEIENVFLIPEGRS</sequence>
<name>A0A9X2L8I1_9PROT</name>
<dbReference type="InterPro" id="IPR045584">
    <property type="entry name" value="Pilin-like"/>
</dbReference>
<dbReference type="InterPro" id="IPR010055">
    <property type="entry name" value="T2SS_protein-GspJ"/>
</dbReference>
<dbReference type="Gene3D" id="3.10.610.10">
    <property type="entry name" value="GSPII I/J protein-like"/>
    <property type="match status" value="1"/>
</dbReference>
<comment type="subcellular location">
    <subcellularLocation>
        <location evidence="1">Cell inner membrane</location>
        <topology evidence="1">Single-pass membrane protein</topology>
    </subcellularLocation>
</comment>
<keyword evidence="7" id="KW-0812">Transmembrane</keyword>
<dbReference type="Pfam" id="PF07963">
    <property type="entry name" value="N_methyl"/>
    <property type="match status" value="1"/>
</dbReference>
<evidence type="ECO:0000313" key="12">
    <source>
        <dbReference type="Proteomes" id="UP001142610"/>
    </source>
</evidence>
<dbReference type="SUPFAM" id="SSF54523">
    <property type="entry name" value="Pili subunits"/>
    <property type="match status" value="1"/>
</dbReference>
<evidence type="ECO:0000313" key="11">
    <source>
        <dbReference type="EMBL" id="MCQ8185060.1"/>
    </source>
</evidence>
<dbReference type="AlphaFoldDB" id="A0A9X2L8I1"/>
<dbReference type="GO" id="GO:0015628">
    <property type="term" value="P:protein secretion by the type II secretion system"/>
    <property type="evidence" value="ECO:0007669"/>
    <property type="project" value="InterPro"/>
</dbReference>
<keyword evidence="5" id="KW-0488">Methylation</keyword>
<gene>
    <name evidence="11" type="primary">gspJ</name>
    <name evidence="11" type="ORF">NOG11_06610</name>
</gene>
<comment type="caution">
    <text evidence="11">The sequence shown here is derived from an EMBL/GenBank/DDBJ whole genome shotgun (WGS) entry which is preliminary data.</text>
</comment>
<dbReference type="PANTHER" id="PTHR39583">
    <property type="entry name" value="TYPE II SECRETION SYSTEM PROTEIN J-RELATED"/>
    <property type="match status" value="1"/>
</dbReference>
<dbReference type="NCBIfam" id="TIGR02532">
    <property type="entry name" value="IV_pilin_GFxxxE"/>
    <property type="match status" value="1"/>
</dbReference>
<dbReference type="PROSITE" id="PS00409">
    <property type="entry name" value="PROKAR_NTER_METHYL"/>
    <property type="match status" value="1"/>
</dbReference>
<keyword evidence="6" id="KW-0997">Cell inner membrane</keyword>
<feature type="coiled-coil region" evidence="10">
    <location>
        <begin position="32"/>
        <end position="66"/>
    </location>
</feature>
<keyword evidence="12" id="KW-1185">Reference proteome</keyword>
<keyword evidence="10" id="KW-0175">Coiled coil</keyword>
<comment type="similarity">
    <text evidence="2">Belongs to the GSP J family.</text>
</comment>
<dbReference type="InterPro" id="IPR012902">
    <property type="entry name" value="N_methyl_site"/>
</dbReference>
<evidence type="ECO:0000256" key="9">
    <source>
        <dbReference type="ARBA" id="ARBA00023136"/>
    </source>
</evidence>
<keyword evidence="4" id="KW-1003">Cell membrane</keyword>
<dbReference type="GO" id="GO:0015627">
    <property type="term" value="C:type II protein secretion system complex"/>
    <property type="evidence" value="ECO:0007669"/>
    <property type="project" value="InterPro"/>
</dbReference>
<keyword evidence="9" id="KW-0472">Membrane</keyword>
<dbReference type="InterPro" id="IPR051621">
    <property type="entry name" value="T2SS_protein_J"/>
</dbReference>
<dbReference type="Proteomes" id="UP001142610">
    <property type="component" value="Unassembled WGS sequence"/>
</dbReference>
<evidence type="ECO:0000256" key="4">
    <source>
        <dbReference type="ARBA" id="ARBA00022475"/>
    </source>
</evidence>
<evidence type="ECO:0000256" key="5">
    <source>
        <dbReference type="ARBA" id="ARBA00022481"/>
    </source>
</evidence>
<dbReference type="EMBL" id="JANIBC010000003">
    <property type="protein sequence ID" value="MCQ8185060.1"/>
    <property type="molecule type" value="Genomic_DNA"/>
</dbReference>
<keyword evidence="8" id="KW-1133">Transmembrane helix</keyword>
<protein>
    <recommendedName>
        <fullName evidence="3">Type II secretion system protein J</fullName>
    </recommendedName>
</protein>
<dbReference type="GO" id="GO:0005886">
    <property type="term" value="C:plasma membrane"/>
    <property type="evidence" value="ECO:0007669"/>
    <property type="project" value="UniProtKB-SubCell"/>
</dbReference>
<proteinExistence type="inferred from homology"/>
<dbReference type="NCBIfam" id="TIGR01711">
    <property type="entry name" value="gspJ"/>
    <property type="match status" value="1"/>
</dbReference>
<reference evidence="11" key="1">
    <citation type="submission" date="2022-07" db="EMBL/GenBank/DDBJ databases">
        <title>Parvularcula maris sp. nov., an algicidal bacterium isolated from seawater.</title>
        <authorList>
            <person name="Li F."/>
        </authorList>
    </citation>
    <scope>NUCLEOTIDE SEQUENCE</scope>
    <source>
        <strain evidence="11">BGMRC 0090</strain>
    </source>
</reference>
<dbReference type="Pfam" id="PF11612">
    <property type="entry name" value="T2SSJ"/>
    <property type="match status" value="1"/>
</dbReference>
<evidence type="ECO:0000256" key="10">
    <source>
        <dbReference type="SAM" id="Coils"/>
    </source>
</evidence>
<evidence type="ECO:0000256" key="2">
    <source>
        <dbReference type="ARBA" id="ARBA00011084"/>
    </source>
</evidence>
<evidence type="ECO:0000256" key="7">
    <source>
        <dbReference type="ARBA" id="ARBA00022692"/>
    </source>
</evidence>
<dbReference type="RefSeq" id="WP_256618921.1">
    <property type="nucleotide sequence ID" value="NZ_JANIBC010000003.1"/>
</dbReference>
<organism evidence="11 12">
    <name type="scientific">Parvularcula maris</name>
    <dbReference type="NCBI Taxonomy" id="2965077"/>
    <lineage>
        <taxon>Bacteria</taxon>
        <taxon>Pseudomonadati</taxon>
        <taxon>Pseudomonadota</taxon>
        <taxon>Alphaproteobacteria</taxon>
        <taxon>Parvularculales</taxon>
        <taxon>Parvularculaceae</taxon>
        <taxon>Parvularcula</taxon>
    </lineage>
</organism>
<evidence type="ECO:0000256" key="1">
    <source>
        <dbReference type="ARBA" id="ARBA00004377"/>
    </source>
</evidence>
<evidence type="ECO:0000256" key="8">
    <source>
        <dbReference type="ARBA" id="ARBA00022989"/>
    </source>
</evidence>
<evidence type="ECO:0000256" key="3">
    <source>
        <dbReference type="ARBA" id="ARBA00021539"/>
    </source>
</evidence>
<dbReference type="PANTHER" id="PTHR39583:SF2">
    <property type="entry name" value="TYPE II SECRETION SYSTEM PROTEIN J"/>
    <property type="match status" value="1"/>
</dbReference>
<accession>A0A9X2L8I1</accession>
<evidence type="ECO:0000256" key="6">
    <source>
        <dbReference type="ARBA" id="ARBA00022519"/>
    </source>
</evidence>